<evidence type="ECO:0000313" key="2">
    <source>
        <dbReference type="Proteomes" id="UP000184304"/>
    </source>
</evidence>
<sequence length="92" mass="9797">MALSTSVLAASDTVDLSYTSDGVLHNQTVTSGEWTYLDYPGLITTFQSNGPCSIVNGDPLQQDGIQVDAGDHTYDPGFNATMVLCLNPDQII</sequence>
<gene>
    <name evidence="1" type="ORF">ASPTUDRAFT_196966</name>
</gene>
<evidence type="ECO:0000313" key="1">
    <source>
        <dbReference type="EMBL" id="OJI87528.1"/>
    </source>
</evidence>
<reference evidence="2" key="1">
    <citation type="journal article" date="2017" name="Genome Biol.">
        <title>Comparative genomics reveals high biological diversity and specific adaptations in the industrially and medically important fungal genus Aspergillus.</title>
        <authorList>
            <person name="de Vries R.P."/>
            <person name="Riley R."/>
            <person name="Wiebenga A."/>
            <person name="Aguilar-Osorio G."/>
            <person name="Amillis S."/>
            <person name="Uchima C.A."/>
            <person name="Anderluh G."/>
            <person name="Asadollahi M."/>
            <person name="Askin M."/>
            <person name="Barry K."/>
            <person name="Battaglia E."/>
            <person name="Bayram O."/>
            <person name="Benocci T."/>
            <person name="Braus-Stromeyer S.A."/>
            <person name="Caldana C."/>
            <person name="Canovas D."/>
            <person name="Cerqueira G.C."/>
            <person name="Chen F."/>
            <person name="Chen W."/>
            <person name="Choi C."/>
            <person name="Clum A."/>
            <person name="Dos Santos R.A."/>
            <person name="Damasio A.R."/>
            <person name="Diallinas G."/>
            <person name="Emri T."/>
            <person name="Fekete E."/>
            <person name="Flipphi M."/>
            <person name="Freyberg S."/>
            <person name="Gallo A."/>
            <person name="Gournas C."/>
            <person name="Habgood R."/>
            <person name="Hainaut M."/>
            <person name="Harispe M.L."/>
            <person name="Henrissat B."/>
            <person name="Hilden K.S."/>
            <person name="Hope R."/>
            <person name="Hossain A."/>
            <person name="Karabika E."/>
            <person name="Karaffa L."/>
            <person name="Karanyi Z."/>
            <person name="Krasevec N."/>
            <person name="Kuo A."/>
            <person name="Kusch H."/>
            <person name="LaButti K."/>
            <person name="Lagendijk E.L."/>
            <person name="Lapidus A."/>
            <person name="Levasseur A."/>
            <person name="Lindquist E."/>
            <person name="Lipzen A."/>
            <person name="Logrieco A.F."/>
            <person name="MacCabe A."/>
            <person name="Maekelae M.R."/>
            <person name="Malavazi I."/>
            <person name="Melin P."/>
            <person name="Meyer V."/>
            <person name="Mielnichuk N."/>
            <person name="Miskei M."/>
            <person name="Molnar A.P."/>
            <person name="Mule G."/>
            <person name="Ngan C.Y."/>
            <person name="Orejas M."/>
            <person name="Orosz E."/>
            <person name="Ouedraogo J.P."/>
            <person name="Overkamp K.M."/>
            <person name="Park H.-S."/>
            <person name="Perrone G."/>
            <person name="Piumi F."/>
            <person name="Punt P.J."/>
            <person name="Ram A.F."/>
            <person name="Ramon A."/>
            <person name="Rauscher S."/>
            <person name="Record E."/>
            <person name="Riano-Pachon D.M."/>
            <person name="Robert V."/>
            <person name="Roehrig J."/>
            <person name="Ruller R."/>
            <person name="Salamov A."/>
            <person name="Salih N.S."/>
            <person name="Samson R.A."/>
            <person name="Sandor E."/>
            <person name="Sanguinetti M."/>
            <person name="Schuetze T."/>
            <person name="Sepcic K."/>
            <person name="Shelest E."/>
            <person name="Sherlock G."/>
            <person name="Sophianopoulou V."/>
            <person name="Squina F.M."/>
            <person name="Sun H."/>
            <person name="Susca A."/>
            <person name="Todd R.B."/>
            <person name="Tsang A."/>
            <person name="Unkles S.E."/>
            <person name="van de Wiele N."/>
            <person name="van Rossen-Uffink D."/>
            <person name="Oliveira J.V."/>
            <person name="Vesth T.C."/>
            <person name="Visser J."/>
            <person name="Yu J.-H."/>
            <person name="Zhou M."/>
            <person name="Andersen M.R."/>
            <person name="Archer D.B."/>
            <person name="Baker S.E."/>
            <person name="Benoit I."/>
            <person name="Brakhage A.A."/>
            <person name="Braus G.H."/>
            <person name="Fischer R."/>
            <person name="Frisvad J.C."/>
            <person name="Goldman G.H."/>
            <person name="Houbraken J."/>
            <person name="Oakley B."/>
            <person name="Pocsi I."/>
            <person name="Scazzocchio C."/>
            <person name="Seiboth B."/>
            <person name="vanKuyk P.A."/>
            <person name="Wortman J."/>
            <person name="Dyer P.S."/>
            <person name="Grigoriev I.V."/>
        </authorList>
    </citation>
    <scope>NUCLEOTIDE SEQUENCE [LARGE SCALE GENOMIC DNA]</scope>
    <source>
        <strain evidence="2">CBS 134.48</strain>
    </source>
</reference>
<accession>A0A1L9NE15</accession>
<protein>
    <submittedName>
        <fullName evidence="1">Uncharacterized protein</fullName>
    </submittedName>
</protein>
<dbReference type="VEuPathDB" id="FungiDB:ASPTUDRAFT_196966"/>
<dbReference type="OMA" id="SGEWTYL"/>
<keyword evidence="2" id="KW-1185">Reference proteome</keyword>
<name>A0A1L9NE15_ASPTC</name>
<dbReference type="EMBL" id="KV878182">
    <property type="protein sequence ID" value="OJI87528.1"/>
    <property type="molecule type" value="Genomic_DNA"/>
</dbReference>
<organism evidence="1 2">
    <name type="scientific">Aspergillus tubingensis (strain CBS 134.48)</name>
    <dbReference type="NCBI Taxonomy" id="767770"/>
    <lineage>
        <taxon>Eukaryota</taxon>
        <taxon>Fungi</taxon>
        <taxon>Dikarya</taxon>
        <taxon>Ascomycota</taxon>
        <taxon>Pezizomycotina</taxon>
        <taxon>Eurotiomycetes</taxon>
        <taxon>Eurotiomycetidae</taxon>
        <taxon>Eurotiales</taxon>
        <taxon>Aspergillaceae</taxon>
        <taxon>Aspergillus</taxon>
        <taxon>Aspergillus subgen. Circumdati</taxon>
    </lineage>
</organism>
<dbReference type="AlphaFoldDB" id="A0A1L9NE15"/>
<dbReference type="Proteomes" id="UP000184304">
    <property type="component" value="Unassembled WGS sequence"/>
</dbReference>
<proteinExistence type="predicted"/>